<comment type="similarity">
    <text evidence="1 2">Belongs to the Dps family.</text>
</comment>
<dbReference type="InterPro" id="IPR002177">
    <property type="entry name" value="DPS_DNA-bd"/>
</dbReference>
<evidence type="ECO:0000259" key="4">
    <source>
        <dbReference type="Pfam" id="PF00210"/>
    </source>
</evidence>
<dbReference type="EMBL" id="CP045810">
    <property type="protein sequence ID" value="QHN38399.1"/>
    <property type="molecule type" value="Genomic_DNA"/>
</dbReference>
<organism evidence="5">
    <name type="scientific">Gordonia amarae</name>
    <dbReference type="NCBI Taxonomy" id="36821"/>
    <lineage>
        <taxon>Bacteria</taxon>
        <taxon>Bacillati</taxon>
        <taxon>Actinomycetota</taxon>
        <taxon>Actinomycetes</taxon>
        <taxon>Mycobacteriales</taxon>
        <taxon>Gordoniaceae</taxon>
        <taxon>Gordonia</taxon>
    </lineage>
</organism>
<evidence type="ECO:0000313" key="5">
    <source>
        <dbReference type="EMBL" id="QHN38399.1"/>
    </source>
</evidence>
<dbReference type="PIRSF" id="PIRSF005900">
    <property type="entry name" value="Dps"/>
    <property type="match status" value="1"/>
</dbReference>
<dbReference type="InterPro" id="IPR023188">
    <property type="entry name" value="DPS_DNA-bd_CS"/>
</dbReference>
<dbReference type="PANTHER" id="PTHR42932">
    <property type="entry name" value="GENERAL STRESS PROTEIN 20U"/>
    <property type="match status" value="1"/>
</dbReference>
<dbReference type="GO" id="GO:0016722">
    <property type="term" value="F:oxidoreductase activity, acting on metal ions"/>
    <property type="evidence" value="ECO:0007669"/>
    <property type="project" value="InterPro"/>
</dbReference>
<dbReference type="SUPFAM" id="SSF47240">
    <property type="entry name" value="Ferritin-like"/>
    <property type="match status" value="1"/>
</dbReference>
<accession>A0A857LJP8</accession>
<dbReference type="Pfam" id="PF00210">
    <property type="entry name" value="Ferritin"/>
    <property type="match status" value="1"/>
</dbReference>
<dbReference type="InterPro" id="IPR012347">
    <property type="entry name" value="Ferritin-like"/>
</dbReference>
<proteinExistence type="inferred from homology"/>
<dbReference type="PANTHER" id="PTHR42932:SF3">
    <property type="entry name" value="DNA PROTECTION DURING STARVATION PROTEIN"/>
    <property type="match status" value="1"/>
</dbReference>
<dbReference type="InterPro" id="IPR009078">
    <property type="entry name" value="Ferritin-like_SF"/>
</dbReference>
<evidence type="ECO:0000256" key="2">
    <source>
        <dbReference type="RuleBase" id="RU003875"/>
    </source>
</evidence>
<dbReference type="PROSITE" id="PS00818">
    <property type="entry name" value="DPS_1"/>
    <property type="match status" value="1"/>
</dbReference>
<dbReference type="InterPro" id="IPR008331">
    <property type="entry name" value="Ferritin_DPS_dom"/>
</dbReference>
<feature type="compositionally biased region" description="Basic and acidic residues" evidence="3">
    <location>
        <begin position="1"/>
        <end position="12"/>
    </location>
</feature>
<dbReference type="AlphaFoldDB" id="A0A857LJP8"/>
<dbReference type="RefSeq" id="WP_005191548.1">
    <property type="nucleotide sequence ID" value="NZ_CP045804.1"/>
</dbReference>
<sequence>MTLIDHEHHDSENYGTGTGLSRVDSQTVIATLQERLSALNDLHLTLKHVHWNVVGPNFISVHEMLDPQVALVRGYADELAERISTLGGSPDGTPDAIEKDRSWDNYELRRAPAQKHLAALDAVYAGIIASHRAAIDVTGPIDPVTQDIVITQTAELEKFQWFIHAHLARDAE</sequence>
<dbReference type="Gene3D" id="1.20.1260.10">
    <property type="match status" value="1"/>
</dbReference>
<evidence type="ECO:0000256" key="3">
    <source>
        <dbReference type="SAM" id="MobiDB-lite"/>
    </source>
</evidence>
<name>A0A857LJP8_9ACTN</name>
<reference evidence="5" key="1">
    <citation type="journal article" date="2021" name="Nat. Microbiol.">
        <title>Cocultivation of an ultrasmall environmental parasitic bacterium with lytic ability against bacteria associated with wastewater foams.</title>
        <authorList>
            <person name="Batinovic S."/>
            <person name="Rose J.J.A."/>
            <person name="Ratcliffe J."/>
            <person name="Seviour R.J."/>
            <person name="Petrovski S."/>
        </authorList>
    </citation>
    <scope>NUCLEOTIDE SEQUENCE</scope>
    <source>
        <strain evidence="5">CON44</strain>
    </source>
</reference>
<gene>
    <name evidence="5" type="ORF">GII30_03695</name>
</gene>
<dbReference type="GO" id="GO:0008199">
    <property type="term" value="F:ferric iron binding"/>
    <property type="evidence" value="ECO:0007669"/>
    <property type="project" value="InterPro"/>
</dbReference>
<evidence type="ECO:0000256" key="1">
    <source>
        <dbReference type="ARBA" id="ARBA00009497"/>
    </source>
</evidence>
<dbReference type="PRINTS" id="PR01346">
    <property type="entry name" value="HELNAPAPROT"/>
</dbReference>
<feature type="domain" description="Ferritin/DPS" evidence="4">
    <location>
        <begin position="29"/>
        <end position="169"/>
    </location>
</feature>
<protein>
    <submittedName>
        <fullName evidence="5">DNA starvation/stationary phase protection protein</fullName>
    </submittedName>
</protein>
<feature type="region of interest" description="Disordered" evidence="3">
    <location>
        <begin position="1"/>
        <end position="20"/>
    </location>
</feature>
<dbReference type="CDD" id="cd01043">
    <property type="entry name" value="DPS"/>
    <property type="match status" value="1"/>
</dbReference>